<protein>
    <recommendedName>
        <fullName evidence="2">Ice-binding protein C-terminal domain-containing protein</fullName>
    </recommendedName>
</protein>
<dbReference type="InterPro" id="IPR013424">
    <property type="entry name" value="Ice-binding_C"/>
</dbReference>
<dbReference type="EMBL" id="JAVDXU010000003">
    <property type="protein sequence ID" value="MDR7271635.1"/>
    <property type="molecule type" value="Genomic_DNA"/>
</dbReference>
<keyword evidence="4" id="KW-1185">Reference proteome</keyword>
<feature type="domain" description="Ice-binding protein C-terminal" evidence="2">
    <location>
        <begin position="186"/>
        <end position="209"/>
    </location>
</feature>
<dbReference type="Proteomes" id="UP001180453">
    <property type="component" value="Unassembled WGS sequence"/>
</dbReference>
<evidence type="ECO:0000313" key="3">
    <source>
        <dbReference type="EMBL" id="MDR7271635.1"/>
    </source>
</evidence>
<sequence length="211" mass="21155">MSKFASAVLALGLSLIGAQSALAALVTTDPGTGVTTTFTATGNNGFGNPGPVVLDGITWTGAPQATYGNANYGLLGNGNWNWSWVATNNGSGSITASLGGAYGLVGGFMNYAPNSGSAPTIEALAADGVTVLESYDLSALAPITTSGTNQGAFRGISRVQDDIYFLRLSGSYIITHTLEVGNPGGTVPEPVSLALVGLGLLAAGAARRRKA</sequence>
<gene>
    <name evidence="3" type="ORF">J2X20_004303</name>
</gene>
<dbReference type="NCBIfam" id="TIGR02595">
    <property type="entry name" value="PEP_CTERM"/>
    <property type="match status" value="1"/>
</dbReference>
<comment type="caution">
    <text evidence="3">The sequence shown here is derived from an EMBL/GenBank/DDBJ whole genome shotgun (WGS) entry which is preliminary data.</text>
</comment>
<name>A0ABU1YS09_ROSSA</name>
<evidence type="ECO:0000259" key="2">
    <source>
        <dbReference type="Pfam" id="PF07589"/>
    </source>
</evidence>
<reference evidence="3 4" key="1">
    <citation type="submission" date="2023-07" db="EMBL/GenBank/DDBJ databases">
        <title>Sorghum-associated microbial communities from plants grown in Nebraska, USA.</title>
        <authorList>
            <person name="Schachtman D."/>
        </authorList>
    </citation>
    <scope>NUCLEOTIDE SEQUENCE [LARGE SCALE GENOMIC DNA]</scope>
    <source>
        <strain evidence="3 4">BE314</strain>
    </source>
</reference>
<accession>A0ABU1YS09</accession>
<keyword evidence="1" id="KW-0732">Signal</keyword>
<feature type="signal peptide" evidence="1">
    <location>
        <begin position="1"/>
        <end position="23"/>
    </location>
</feature>
<evidence type="ECO:0000313" key="4">
    <source>
        <dbReference type="Proteomes" id="UP001180453"/>
    </source>
</evidence>
<evidence type="ECO:0000256" key="1">
    <source>
        <dbReference type="SAM" id="SignalP"/>
    </source>
</evidence>
<dbReference type="Pfam" id="PF07589">
    <property type="entry name" value="PEP-CTERM"/>
    <property type="match status" value="1"/>
</dbReference>
<dbReference type="RefSeq" id="WP_310269205.1">
    <property type="nucleotide sequence ID" value="NZ_JAVDXU010000003.1"/>
</dbReference>
<proteinExistence type="predicted"/>
<feature type="chain" id="PRO_5045724717" description="Ice-binding protein C-terminal domain-containing protein" evidence="1">
    <location>
        <begin position="24"/>
        <end position="211"/>
    </location>
</feature>
<organism evidence="3 4">
    <name type="scientific">Roseateles saccharophilus</name>
    <name type="common">Pseudomonas saccharophila</name>
    <dbReference type="NCBI Taxonomy" id="304"/>
    <lineage>
        <taxon>Bacteria</taxon>
        <taxon>Pseudomonadati</taxon>
        <taxon>Pseudomonadota</taxon>
        <taxon>Betaproteobacteria</taxon>
        <taxon>Burkholderiales</taxon>
        <taxon>Sphaerotilaceae</taxon>
        <taxon>Roseateles</taxon>
    </lineage>
</organism>